<feature type="region of interest" description="Disordered" evidence="1">
    <location>
        <begin position="1"/>
        <end position="21"/>
    </location>
</feature>
<dbReference type="Proteomes" id="UP000438429">
    <property type="component" value="Unassembled WGS sequence"/>
</dbReference>
<dbReference type="AlphaFoldDB" id="A0A6A4SV86"/>
<gene>
    <name evidence="2" type="ORF">F2P81_010261</name>
</gene>
<accession>A0A6A4SV86</accession>
<evidence type="ECO:0000313" key="2">
    <source>
        <dbReference type="EMBL" id="KAF0037387.1"/>
    </source>
</evidence>
<feature type="region of interest" description="Disordered" evidence="1">
    <location>
        <begin position="35"/>
        <end position="64"/>
    </location>
</feature>
<dbReference type="EMBL" id="VEVO01000009">
    <property type="protein sequence ID" value="KAF0037387.1"/>
    <property type="molecule type" value="Genomic_DNA"/>
</dbReference>
<feature type="compositionally biased region" description="Polar residues" evidence="1">
    <location>
        <begin position="40"/>
        <end position="55"/>
    </location>
</feature>
<evidence type="ECO:0000256" key="1">
    <source>
        <dbReference type="SAM" id="MobiDB-lite"/>
    </source>
</evidence>
<feature type="compositionally biased region" description="Basic and acidic residues" evidence="1">
    <location>
        <begin position="1"/>
        <end position="20"/>
    </location>
</feature>
<protein>
    <submittedName>
        <fullName evidence="2">Uncharacterized protein</fullName>
    </submittedName>
</protein>
<comment type="caution">
    <text evidence="2">The sequence shown here is derived from an EMBL/GenBank/DDBJ whole genome shotgun (WGS) entry which is preliminary data.</text>
</comment>
<organism evidence="2 3">
    <name type="scientific">Scophthalmus maximus</name>
    <name type="common">Turbot</name>
    <name type="synonym">Psetta maxima</name>
    <dbReference type="NCBI Taxonomy" id="52904"/>
    <lineage>
        <taxon>Eukaryota</taxon>
        <taxon>Metazoa</taxon>
        <taxon>Chordata</taxon>
        <taxon>Craniata</taxon>
        <taxon>Vertebrata</taxon>
        <taxon>Euteleostomi</taxon>
        <taxon>Actinopterygii</taxon>
        <taxon>Neopterygii</taxon>
        <taxon>Teleostei</taxon>
        <taxon>Neoteleostei</taxon>
        <taxon>Acanthomorphata</taxon>
        <taxon>Carangaria</taxon>
        <taxon>Pleuronectiformes</taxon>
        <taxon>Pleuronectoidei</taxon>
        <taxon>Scophthalmidae</taxon>
        <taxon>Scophthalmus</taxon>
    </lineage>
</organism>
<sequence length="109" mass="11945">MFKASEEYKQVAHSNDKITEHNTLTRQVTASVPVSGRTLIETSSPSPFSLNESTHQPPPLPQDTSVSLLSISSRCHPDTIISQRQTPRTSTSILTNTVTHGCLFEPGRT</sequence>
<proteinExistence type="predicted"/>
<name>A0A6A4SV86_SCOMX</name>
<evidence type="ECO:0000313" key="3">
    <source>
        <dbReference type="Proteomes" id="UP000438429"/>
    </source>
</evidence>
<reference evidence="2 3" key="1">
    <citation type="submission" date="2019-06" db="EMBL/GenBank/DDBJ databases">
        <title>Draft genomes of female and male turbot (Scophthalmus maximus).</title>
        <authorList>
            <person name="Xu H."/>
            <person name="Xu X.-W."/>
            <person name="Shao C."/>
            <person name="Chen S."/>
        </authorList>
    </citation>
    <scope>NUCLEOTIDE SEQUENCE [LARGE SCALE GENOMIC DNA]</scope>
    <source>
        <strain evidence="2">Ysfricsl-2016a</strain>
        <tissue evidence="2">Blood</tissue>
    </source>
</reference>